<feature type="domain" description="Kringle" evidence="19">
    <location>
        <begin position="322"/>
        <end position="394"/>
    </location>
</feature>
<evidence type="ECO:0000259" key="21">
    <source>
        <dbReference type="PROSITE" id="PS50287"/>
    </source>
</evidence>
<dbReference type="PANTHER" id="PTHR19331">
    <property type="entry name" value="SCAVENGER RECEPTOR DOMAIN-CONTAINING"/>
    <property type="match status" value="1"/>
</dbReference>
<dbReference type="InterPro" id="IPR036055">
    <property type="entry name" value="LDL_receptor-like_sf"/>
</dbReference>
<dbReference type="FunFam" id="2.40.10.10:FF:000053">
    <property type="entry name" value="Neurotrypsin"/>
    <property type="match status" value="1"/>
</dbReference>
<keyword evidence="3" id="KW-0645">Protease</keyword>
<feature type="compositionally biased region" description="Basic and acidic residues" evidence="16">
    <location>
        <begin position="883"/>
        <end position="901"/>
    </location>
</feature>
<keyword evidence="6" id="KW-0677">Repeat</keyword>
<dbReference type="SMART" id="SM00130">
    <property type="entry name" value="KR"/>
    <property type="match status" value="1"/>
</dbReference>
<feature type="disulfide bond" evidence="14">
    <location>
        <begin position="690"/>
        <end position="702"/>
    </location>
</feature>
<feature type="disulfide bond" evidence="15">
    <location>
        <begin position="144"/>
        <end position="154"/>
    </location>
</feature>
<gene>
    <name evidence="23" type="ORF">TCAL_09490</name>
</gene>
<evidence type="ECO:0000313" key="24">
    <source>
        <dbReference type="Proteomes" id="UP000318571"/>
    </source>
</evidence>
<evidence type="ECO:0000256" key="10">
    <source>
        <dbReference type="ARBA" id="ARBA00023136"/>
    </source>
</evidence>
<feature type="disulfide bond" evidence="15">
    <location>
        <begin position="806"/>
        <end position="816"/>
    </location>
</feature>
<feature type="region of interest" description="Disordered" evidence="16">
    <location>
        <begin position="879"/>
        <end position="907"/>
    </location>
</feature>
<dbReference type="InterPro" id="IPR000001">
    <property type="entry name" value="Kringle"/>
</dbReference>
<dbReference type="CDD" id="cd00190">
    <property type="entry name" value="Tryp_SPc"/>
    <property type="match status" value="1"/>
</dbReference>
<keyword evidence="2 13" id="KW-0420">Kringle</keyword>
<evidence type="ECO:0000256" key="11">
    <source>
        <dbReference type="ARBA" id="ARBA00023157"/>
    </source>
</evidence>
<feature type="domain" description="Peptidase S1" evidence="20">
    <location>
        <begin position="893"/>
        <end position="1150"/>
    </location>
</feature>
<dbReference type="AlphaFoldDB" id="A0A553PJY1"/>
<dbReference type="Pfam" id="PF00530">
    <property type="entry name" value="SRCR"/>
    <property type="match status" value="3"/>
</dbReference>
<keyword evidence="11 15" id="KW-1015">Disulfide bond</keyword>
<evidence type="ECO:0000256" key="8">
    <source>
        <dbReference type="ARBA" id="ARBA00022825"/>
    </source>
</evidence>
<evidence type="ECO:0000256" key="14">
    <source>
        <dbReference type="PROSITE-ProRule" id="PRU00124"/>
    </source>
</evidence>
<dbReference type="GO" id="GO:0006508">
    <property type="term" value="P:proteolysis"/>
    <property type="evidence" value="ECO:0007669"/>
    <property type="project" value="UniProtKB-KW"/>
</dbReference>
<dbReference type="InterPro" id="IPR036772">
    <property type="entry name" value="SRCR-like_dom_sf"/>
</dbReference>
<keyword evidence="10" id="KW-0472">Membrane</keyword>
<keyword evidence="4" id="KW-0812">Transmembrane</keyword>
<dbReference type="PRINTS" id="PR00261">
    <property type="entry name" value="LDLRECEPTOR"/>
</dbReference>
<dbReference type="SUPFAM" id="SSF57414">
    <property type="entry name" value="Hairpin loop containing domain-like"/>
    <property type="match status" value="1"/>
</dbReference>
<evidence type="ECO:0000256" key="16">
    <source>
        <dbReference type="SAM" id="MobiDB-lite"/>
    </source>
</evidence>
<dbReference type="CDD" id="cd00112">
    <property type="entry name" value="LDLa"/>
    <property type="match status" value="2"/>
</dbReference>
<dbReference type="InterPro" id="IPR016187">
    <property type="entry name" value="CTDL_fold"/>
</dbReference>
<evidence type="ECO:0000256" key="7">
    <source>
        <dbReference type="ARBA" id="ARBA00022801"/>
    </source>
</evidence>
<dbReference type="PANTHER" id="PTHR19331:SF487">
    <property type="entry name" value="SOLUBLE SCAVENGER RECEPTOR CYSTEINE-RICH DOMAIN-CONTAINING PROTEIN SSC5D"/>
    <property type="match status" value="1"/>
</dbReference>
<dbReference type="PROSITE" id="PS50240">
    <property type="entry name" value="TRYPSIN_DOM"/>
    <property type="match status" value="1"/>
</dbReference>
<dbReference type="InterPro" id="IPR018114">
    <property type="entry name" value="TRYPSIN_HIS"/>
</dbReference>
<sequence>MLCGVRSAVIFAAIYISTHCVQSERTFSFPDEPENPPNAARFNQGISQLVQQSPDANVNVHSGQILRLRGGRGPSLGFVELFINENWHLLCDGTKSFDDQEATVACRQLGFLQGAIHYDHGNSTVGDLQSLFAANKILNSEVYCKGEETDLTSCSWQPSQAQCDPELFAVSLVCTKPSYALCPGQDEPFQDSCYTIYNEPKQDFAQAQETCQQNGGYLLQIDSQEENDFLYEWLRSKNVELAEFWTGGMINSVANRNFYTWFHTQSPIMFQNFIVHPNSVSDIRQESRGIAVRKDQQYMFWFATNFANSMSFICEAPQLEVGCINEYGANYNGTANRGESGRSCLPWNTPNLQTIFEGQDEWTHNFCRNPDGLEEAPICFINEEEYDYCEIPKCDEVNRRDTRLPVECPPNGYSNIARGVTPSDIAGSQQRRRGRVPSGNLDEEFHQCGSKEQFLCQPGECIFNAFVCDGEVDCAGGEDEENCMEYTRLFDVESGFKLTSQEEVFQNATVEECAKICMKSKHCTCTSFSHNPQKNRCLIGNRYSGLSPYDALIERKNWNYYKLNGSSNNGCNRVKRPAFTPFEAIRLISSREADVVEVKTNGTWGGVCDDGFSFNEAHVVCRQLGYELGAEQVINGQGADRDLLHLFDLTCNGDEKHITECQFKDDTSYRNTCMGNEKAGVRCRKTSKTCEEHEWHCQDKECIHVNNLCDGIPNCKDGSDEDSEMCSIPLQVRLADGESDNSGRVEVRHKGIWGTVCDDHFGQKEAQVVCRMLGFGSALGQVYNGTTYLGADQGPVWIRLTQDDVCDGTEVSLEQCKSRDLWVHDHYCNHAEDIGITCLDVETRALENPSSISQPDDRPQQLSLRSVGVQEEPQCGQVQVNLRDSESEAEPRVAGGRRSEPGAHPWQSSIRVRGKDRTYHWCGAVIISRFHVLTAAHCLREFPKSSYLVRTGDYAINVIDTNEAEYLIDRIDIHENYNIGPYLNNDLAVITIKSNSPNISGIEFNTHVAPICLPPDTYIYAASLNVTISGWGKIGFDGIEGSPQPRTKLGGVVHLQEAGVPILTRAECSAENVYGSTGRLSSGMFCAGHLDGNGPDACQGDSGGPAVVNMNGAKTLVGITSWGYGCGRENKPGVYTKISHYVDWIRSKTRTYPSK</sequence>
<feature type="disulfide bond" evidence="14">
    <location>
        <begin position="697"/>
        <end position="715"/>
    </location>
</feature>
<feature type="disulfide bond" evidence="14">
    <location>
        <begin position="468"/>
        <end position="483"/>
    </location>
</feature>
<dbReference type="Gene3D" id="3.10.250.10">
    <property type="entry name" value="SRCR-like domain"/>
    <property type="match status" value="3"/>
</dbReference>
<accession>A0A553PJY1</accession>
<dbReference type="STRING" id="6832.A0A553PJY1"/>
<dbReference type="PRINTS" id="PR00258">
    <property type="entry name" value="SPERACTRCPTR"/>
</dbReference>
<dbReference type="SMART" id="SM00202">
    <property type="entry name" value="SR"/>
    <property type="match status" value="3"/>
</dbReference>
<feature type="domain" description="SRCR" evidence="21">
    <location>
        <begin position="732"/>
        <end position="839"/>
    </location>
</feature>
<dbReference type="InterPro" id="IPR003609">
    <property type="entry name" value="Pan_app"/>
</dbReference>
<keyword evidence="5 17" id="KW-0732">Signal</keyword>
<dbReference type="InterPro" id="IPR001254">
    <property type="entry name" value="Trypsin_dom"/>
</dbReference>
<dbReference type="InterPro" id="IPR043504">
    <property type="entry name" value="Peptidase_S1_PA_chymotrypsin"/>
</dbReference>
<evidence type="ECO:0008006" key="25">
    <source>
        <dbReference type="Google" id="ProtNLM"/>
    </source>
</evidence>
<feature type="domain" description="SRCR" evidence="21">
    <location>
        <begin position="585"/>
        <end position="684"/>
    </location>
</feature>
<dbReference type="Gene3D" id="2.40.10.10">
    <property type="entry name" value="Trypsin-like serine proteases"/>
    <property type="match status" value="1"/>
</dbReference>
<dbReference type="PROSITE" id="PS50041">
    <property type="entry name" value="C_TYPE_LECTIN_2"/>
    <property type="match status" value="1"/>
</dbReference>
<dbReference type="InterPro" id="IPR001304">
    <property type="entry name" value="C-type_lectin-like"/>
</dbReference>
<dbReference type="PROSITE" id="PS50287">
    <property type="entry name" value="SRCR_2"/>
    <property type="match status" value="3"/>
</dbReference>
<dbReference type="SUPFAM" id="SSF50494">
    <property type="entry name" value="Trypsin-like serine proteases"/>
    <property type="match status" value="1"/>
</dbReference>
<dbReference type="Gene3D" id="4.10.400.10">
    <property type="entry name" value="Low-density Lipoprotein Receptor"/>
    <property type="match status" value="2"/>
</dbReference>
<feature type="domain" description="C-type lectin" evidence="18">
    <location>
        <begin position="189"/>
        <end position="315"/>
    </location>
</feature>
<dbReference type="OrthoDB" id="6020543at2759"/>
<keyword evidence="24" id="KW-1185">Reference proteome</keyword>
<dbReference type="InterPro" id="IPR013806">
    <property type="entry name" value="Kringle-like"/>
</dbReference>
<evidence type="ECO:0000259" key="22">
    <source>
        <dbReference type="PROSITE" id="PS50948"/>
    </source>
</evidence>
<dbReference type="PRINTS" id="PR00018">
    <property type="entry name" value="KRINGLE"/>
</dbReference>
<dbReference type="Pfam" id="PF00051">
    <property type="entry name" value="Kringle"/>
    <property type="match status" value="1"/>
</dbReference>
<dbReference type="PROSITE" id="PS50948">
    <property type="entry name" value="PAN"/>
    <property type="match status" value="1"/>
</dbReference>
<dbReference type="Pfam" id="PF00089">
    <property type="entry name" value="Trypsin"/>
    <property type="match status" value="1"/>
</dbReference>
<dbReference type="SMART" id="SM00192">
    <property type="entry name" value="LDLa"/>
    <property type="match status" value="2"/>
</dbReference>
<dbReference type="InterPro" id="IPR023415">
    <property type="entry name" value="LDLR_class-A_CS"/>
</dbReference>
<dbReference type="FunFam" id="3.10.250.10:FF:000001">
    <property type="entry name" value="Lysyl oxidase 4 isoform X1"/>
    <property type="match status" value="1"/>
</dbReference>
<evidence type="ECO:0000256" key="6">
    <source>
        <dbReference type="ARBA" id="ARBA00022737"/>
    </source>
</evidence>
<keyword evidence="8" id="KW-0720">Serine protease</keyword>
<protein>
    <recommendedName>
        <fullName evidence="25">Serine protease 12</fullName>
    </recommendedName>
</protein>
<evidence type="ECO:0000256" key="2">
    <source>
        <dbReference type="ARBA" id="ARBA00022572"/>
    </source>
</evidence>
<feature type="signal peptide" evidence="17">
    <location>
        <begin position="1"/>
        <end position="23"/>
    </location>
</feature>
<feature type="domain" description="SRCR" evidence="21">
    <location>
        <begin position="66"/>
        <end position="175"/>
    </location>
</feature>
<evidence type="ECO:0000256" key="15">
    <source>
        <dbReference type="PROSITE-ProRule" id="PRU00196"/>
    </source>
</evidence>
<dbReference type="OMA" id="GKRECFL"/>
<feature type="chain" id="PRO_5021968621" description="Serine protease 12" evidence="17">
    <location>
        <begin position="24"/>
        <end position="1155"/>
    </location>
</feature>
<dbReference type="PROSITE" id="PS00134">
    <property type="entry name" value="TRYPSIN_HIS"/>
    <property type="match status" value="1"/>
</dbReference>
<dbReference type="PROSITE" id="PS50068">
    <property type="entry name" value="LDLRA_2"/>
    <property type="match status" value="2"/>
</dbReference>
<keyword evidence="7" id="KW-0378">Hydrolase</keyword>
<reference evidence="23 24" key="1">
    <citation type="journal article" date="2018" name="Nat. Ecol. Evol.">
        <title>Genomic signatures of mitonuclear coevolution across populations of Tigriopus californicus.</title>
        <authorList>
            <person name="Barreto F.S."/>
            <person name="Watson E.T."/>
            <person name="Lima T.G."/>
            <person name="Willett C.S."/>
            <person name="Edmands S."/>
            <person name="Li W."/>
            <person name="Burton R.S."/>
        </authorList>
    </citation>
    <scope>NUCLEOTIDE SEQUENCE [LARGE SCALE GENOMIC DNA]</scope>
    <source>
        <strain evidence="23 24">San Diego</strain>
    </source>
</reference>
<evidence type="ECO:0000259" key="19">
    <source>
        <dbReference type="PROSITE" id="PS50070"/>
    </source>
</evidence>
<dbReference type="GO" id="GO:0016020">
    <property type="term" value="C:membrane"/>
    <property type="evidence" value="ECO:0007669"/>
    <property type="project" value="UniProtKB-SubCell"/>
</dbReference>
<evidence type="ECO:0000256" key="4">
    <source>
        <dbReference type="ARBA" id="ARBA00022692"/>
    </source>
</evidence>
<keyword evidence="12" id="KW-0325">Glycoprotein</keyword>
<evidence type="ECO:0000256" key="1">
    <source>
        <dbReference type="ARBA" id="ARBA00004167"/>
    </source>
</evidence>
<dbReference type="PROSITE" id="PS01209">
    <property type="entry name" value="LDLRA_1"/>
    <property type="match status" value="2"/>
</dbReference>
<evidence type="ECO:0000256" key="9">
    <source>
        <dbReference type="ARBA" id="ARBA00022989"/>
    </source>
</evidence>
<dbReference type="SMART" id="SM00020">
    <property type="entry name" value="Tryp_SPc"/>
    <property type="match status" value="1"/>
</dbReference>
<feature type="domain" description="Apple" evidence="22">
    <location>
        <begin position="483"/>
        <end position="565"/>
    </location>
</feature>
<dbReference type="PROSITE" id="PS00420">
    <property type="entry name" value="SRCR_1"/>
    <property type="match status" value="1"/>
</dbReference>
<dbReference type="InterPro" id="IPR038178">
    <property type="entry name" value="Kringle_sf"/>
</dbReference>
<dbReference type="Gene3D" id="3.10.100.10">
    <property type="entry name" value="Mannose-Binding Protein A, subunit A"/>
    <property type="match status" value="1"/>
</dbReference>
<dbReference type="InterPro" id="IPR001190">
    <property type="entry name" value="SRCR"/>
</dbReference>
<feature type="disulfide bond" evidence="15">
    <location>
        <begin position="651"/>
        <end position="661"/>
    </location>
</feature>
<evidence type="ECO:0000259" key="18">
    <source>
        <dbReference type="PROSITE" id="PS50041"/>
    </source>
</evidence>
<evidence type="ECO:0000256" key="12">
    <source>
        <dbReference type="ARBA" id="ARBA00023180"/>
    </source>
</evidence>
<evidence type="ECO:0000313" key="23">
    <source>
        <dbReference type="EMBL" id="TRY77978.1"/>
    </source>
</evidence>
<keyword evidence="9" id="KW-1133">Transmembrane helix</keyword>
<dbReference type="SUPFAM" id="SSF57440">
    <property type="entry name" value="Kringle-like"/>
    <property type="match status" value="1"/>
</dbReference>
<name>A0A553PJY1_TIGCA</name>
<dbReference type="Pfam" id="PF00059">
    <property type="entry name" value="Lectin_C"/>
    <property type="match status" value="1"/>
</dbReference>
<feature type="region of interest" description="Disordered" evidence="16">
    <location>
        <begin position="419"/>
        <end position="438"/>
    </location>
</feature>
<dbReference type="Pfam" id="PF00024">
    <property type="entry name" value="PAN_1"/>
    <property type="match status" value="1"/>
</dbReference>
<dbReference type="Gene3D" id="3.50.4.10">
    <property type="entry name" value="Hepatocyte Growth Factor"/>
    <property type="match status" value="1"/>
</dbReference>
<dbReference type="InterPro" id="IPR009003">
    <property type="entry name" value="Peptidase_S1_PA"/>
</dbReference>
<evidence type="ECO:0000256" key="5">
    <source>
        <dbReference type="ARBA" id="ARBA00022729"/>
    </source>
</evidence>
<dbReference type="SUPFAM" id="SSF57424">
    <property type="entry name" value="LDL receptor-like module"/>
    <property type="match status" value="2"/>
</dbReference>
<dbReference type="FunFam" id="3.10.250.10:FF:000016">
    <property type="entry name" value="Scavenger receptor cysteine-rich protein type 12"/>
    <property type="match status" value="1"/>
</dbReference>
<dbReference type="CDD" id="cd00108">
    <property type="entry name" value="KR"/>
    <property type="match status" value="1"/>
</dbReference>
<evidence type="ECO:0000256" key="13">
    <source>
        <dbReference type="PROSITE-ProRule" id="PRU00121"/>
    </source>
</evidence>
<comment type="subcellular location">
    <subcellularLocation>
        <location evidence="1">Membrane</location>
        <topology evidence="1">Single-pass membrane protein</topology>
    </subcellularLocation>
</comment>
<evidence type="ECO:0000259" key="20">
    <source>
        <dbReference type="PROSITE" id="PS50240"/>
    </source>
</evidence>
<dbReference type="Gene3D" id="2.40.20.10">
    <property type="entry name" value="Plasminogen Kringle 4"/>
    <property type="match status" value="1"/>
</dbReference>
<evidence type="ECO:0000256" key="3">
    <source>
        <dbReference type="ARBA" id="ARBA00022670"/>
    </source>
</evidence>
<dbReference type="EMBL" id="VCGU01000003">
    <property type="protein sequence ID" value="TRY77978.1"/>
    <property type="molecule type" value="Genomic_DNA"/>
</dbReference>
<dbReference type="InterPro" id="IPR002172">
    <property type="entry name" value="LDrepeatLR_classA_rpt"/>
</dbReference>
<dbReference type="Pfam" id="PF00057">
    <property type="entry name" value="Ldl_recept_a"/>
    <property type="match status" value="2"/>
</dbReference>
<evidence type="ECO:0000256" key="17">
    <source>
        <dbReference type="SAM" id="SignalP"/>
    </source>
</evidence>
<feature type="disulfide bond" evidence="14">
    <location>
        <begin position="456"/>
        <end position="474"/>
    </location>
</feature>
<dbReference type="CDD" id="cd00037">
    <property type="entry name" value="CLECT"/>
    <property type="match status" value="1"/>
</dbReference>
<dbReference type="GO" id="GO:0004252">
    <property type="term" value="F:serine-type endopeptidase activity"/>
    <property type="evidence" value="ECO:0007669"/>
    <property type="project" value="InterPro"/>
</dbReference>
<dbReference type="Proteomes" id="UP000318571">
    <property type="component" value="Chromosome 11"/>
</dbReference>
<proteinExistence type="predicted"/>
<dbReference type="SMART" id="SM00034">
    <property type="entry name" value="CLECT"/>
    <property type="match status" value="1"/>
</dbReference>
<organism evidence="23 24">
    <name type="scientific">Tigriopus californicus</name>
    <name type="common">Marine copepod</name>
    <dbReference type="NCBI Taxonomy" id="6832"/>
    <lineage>
        <taxon>Eukaryota</taxon>
        <taxon>Metazoa</taxon>
        <taxon>Ecdysozoa</taxon>
        <taxon>Arthropoda</taxon>
        <taxon>Crustacea</taxon>
        <taxon>Multicrustacea</taxon>
        <taxon>Hexanauplia</taxon>
        <taxon>Copepoda</taxon>
        <taxon>Harpacticoida</taxon>
        <taxon>Harpacticidae</taxon>
        <taxon>Tigriopus</taxon>
    </lineage>
</organism>
<dbReference type="PROSITE" id="PS50070">
    <property type="entry name" value="KRINGLE_2"/>
    <property type="match status" value="1"/>
</dbReference>
<comment type="caution">
    <text evidence="23">The sequence shown here is derived from an EMBL/GenBank/DDBJ whole genome shotgun (WGS) entry which is preliminary data.</text>
</comment>
<dbReference type="SUPFAM" id="SSF56436">
    <property type="entry name" value="C-type lectin-like"/>
    <property type="match status" value="1"/>
</dbReference>
<dbReference type="InterPro" id="IPR016186">
    <property type="entry name" value="C-type_lectin-like/link_sf"/>
</dbReference>
<comment type="caution">
    <text evidence="15">Lacks conserved residue(s) required for the propagation of feature annotation.</text>
</comment>
<dbReference type="SUPFAM" id="SSF56487">
    <property type="entry name" value="SRCR-like"/>
    <property type="match status" value="3"/>
</dbReference>